<dbReference type="GO" id="GO:0016616">
    <property type="term" value="F:oxidoreductase activity, acting on the CH-OH group of donors, NAD or NADP as acceptor"/>
    <property type="evidence" value="ECO:0007669"/>
    <property type="project" value="UniProtKB-ARBA"/>
</dbReference>
<reference evidence="6" key="1">
    <citation type="submission" date="2022-11" db="UniProtKB">
        <authorList>
            <consortium name="WormBaseParasite"/>
        </authorList>
    </citation>
    <scope>IDENTIFICATION</scope>
</reference>
<keyword evidence="5" id="KW-1185">Reference proteome</keyword>
<evidence type="ECO:0000256" key="3">
    <source>
        <dbReference type="ARBA" id="ARBA00023002"/>
    </source>
</evidence>
<name>A0A915L188_ROMCU</name>
<keyword evidence="3" id="KW-0560">Oxidoreductase</keyword>
<keyword evidence="2" id="KW-0521">NADP</keyword>
<protein>
    <submittedName>
        <fullName evidence="6">NADP-dependent oxidoreductase domain-containing protein</fullName>
    </submittedName>
</protein>
<evidence type="ECO:0000313" key="5">
    <source>
        <dbReference type="Proteomes" id="UP000887565"/>
    </source>
</evidence>
<dbReference type="InterPro" id="IPR023210">
    <property type="entry name" value="NADP_OxRdtase_dom"/>
</dbReference>
<dbReference type="PRINTS" id="PR00069">
    <property type="entry name" value="ALDKETRDTASE"/>
</dbReference>
<dbReference type="Proteomes" id="UP000887565">
    <property type="component" value="Unplaced"/>
</dbReference>
<dbReference type="SUPFAM" id="SSF51430">
    <property type="entry name" value="NAD(P)-linked oxidoreductase"/>
    <property type="match status" value="1"/>
</dbReference>
<feature type="domain" description="NADP-dependent oxidoreductase" evidence="4">
    <location>
        <begin position="3"/>
        <end position="120"/>
    </location>
</feature>
<dbReference type="Pfam" id="PF00248">
    <property type="entry name" value="Aldo_ket_red"/>
    <property type="match status" value="1"/>
</dbReference>
<proteinExistence type="inferred from homology"/>
<evidence type="ECO:0000259" key="4">
    <source>
        <dbReference type="Pfam" id="PF00248"/>
    </source>
</evidence>
<accession>A0A915L188</accession>
<evidence type="ECO:0000313" key="6">
    <source>
        <dbReference type="WBParaSite" id="nRc.2.0.1.t43513-RA"/>
    </source>
</evidence>
<sequence length="137" mass="15152">MINHLEEMRESDASIKPAVNQCEFHPHCNTRDVLDYCRKNGIHFQAYSSLGGAHSHGALLREPLILDLSNKYACQPAQLLLAWALNQKVSVLPKTTNASRVSANFASLDLVLDEGDLEKIGNLSTGTRYCWDPTTVA</sequence>
<evidence type="ECO:0000256" key="1">
    <source>
        <dbReference type="ARBA" id="ARBA00007905"/>
    </source>
</evidence>
<comment type="similarity">
    <text evidence="1">Belongs to the aldo/keto reductase family.</text>
</comment>
<dbReference type="WBParaSite" id="nRc.2.0.1.t43513-RA">
    <property type="protein sequence ID" value="nRc.2.0.1.t43513-RA"/>
    <property type="gene ID" value="nRc.2.0.1.g43513"/>
</dbReference>
<evidence type="ECO:0000256" key="2">
    <source>
        <dbReference type="ARBA" id="ARBA00022857"/>
    </source>
</evidence>
<dbReference type="OMA" id="NISRECP"/>
<dbReference type="Gene3D" id="3.20.20.100">
    <property type="entry name" value="NADP-dependent oxidoreductase domain"/>
    <property type="match status" value="1"/>
</dbReference>
<dbReference type="PANTHER" id="PTHR43827:SF3">
    <property type="entry name" value="NADP-DEPENDENT OXIDOREDUCTASE DOMAIN-CONTAINING PROTEIN"/>
    <property type="match status" value="1"/>
</dbReference>
<organism evidence="5 6">
    <name type="scientific">Romanomermis culicivorax</name>
    <name type="common">Nematode worm</name>
    <dbReference type="NCBI Taxonomy" id="13658"/>
    <lineage>
        <taxon>Eukaryota</taxon>
        <taxon>Metazoa</taxon>
        <taxon>Ecdysozoa</taxon>
        <taxon>Nematoda</taxon>
        <taxon>Enoplea</taxon>
        <taxon>Dorylaimia</taxon>
        <taxon>Mermithida</taxon>
        <taxon>Mermithoidea</taxon>
        <taxon>Mermithidae</taxon>
        <taxon>Romanomermis</taxon>
    </lineage>
</organism>
<dbReference type="InterPro" id="IPR020471">
    <property type="entry name" value="AKR"/>
</dbReference>
<dbReference type="InterPro" id="IPR036812">
    <property type="entry name" value="NAD(P)_OxRdtase_dom_sf"/>
</dbReference>
<dbReference type="PANTHER" id="PTHR43827">
    <property type="entry name" value="2,5-DIKETO-D-GLUCONIC ACID REDUCTASE"/>
    <property type="match status" value="1"/>
</dbReference>
<dbReference type="AlphaFoldDB" id="A0A915L188"/>